<keyword evidence="4" id="KW-0813">Transport</keyword>
<feature type="domain" description="Cytochrome c" evidence="15">
    <location>
        <begin position="49"/>
        <end position="156"/>
    </location>
</feature>
<protein>
    <recommendedName>
        <fullName evidence="3">Cytochrome c1</fullName>
    </recommendedName>
</protein>
<evidence type="ECO:0000313" key="16">
    <source>
        <dbReference type="EMBL" id="KJV53095.1"/>
    </source>
</evidence>
<keyword evidence="10 14" id="KW-1133">Transmembrane helix</keyword>
<dbReference type="InterPro" id="IPR021157">
    <property type="entry name" value="Cyt_c1_TM_anchor_C"/>
</dbReference>
<comment type="cofactor">
    <cofactor evidence="13">
        <name>heme c</name>
        <dbReference type="ChEBI" id="CHEBI:61717"/>
    </cofactor>
    <text evidence="13">Binds 1 heme c group covalently per subunit.</text>
</comment>
<keyword evidence="8 13" id="KW-0479">Metal-binding</keyword>
<dbReference type="SUPFAM" id="SSF81496">
    <property type="entry name" value="Cytochrome c1 subunit of cytochrome bc1 complex (Ubiquinol-cytochrome c reductase), transmembrane anchor"/>
    <property type="match status" value="1"/>
</dbReference>
<evidence type="ECO:0000256" key="13">
    <source>
        <dbReference type="PIRSR" id="PIRSR602326-1"/>
    </source>
</evidence>
<dbReference type="InterPro" id="IPR009056">
    <property type="entry name" value="Cyt_c-like_dom"/>
</dbReference>
<proteinExistence type="inferred from homology"/>
<dbReference type="GO" id="GO:0016020">
    <property type="term" value="C:membrane"/>
    <property type="evidence" value="ECO:0007669"/>
    <property type="project" value="UniProtKB-SubCell"/>
</dbReference>
<dbReference type="InterPro" id="IPR002326">
    <property type="entry name" value="Cyt_c1"/>
</dbReference>
<dbReference type="Gene3D" id="1.10.760.10">
    <property type="entry name" value="Cytochrome c-like domain"/>
    <property type="match status" value="1"/>
</dbReference>
<evidence type="ECO:0000256" key="14">
    <source>
        <dbReference type="SAM" id="Phobius"/>
    </source>
</evidence>
<dbReference type="InterPro" id="IPR036909">
    <property type="entry name" value="Cyt_c-like_dom_sf"/>
</dbReference>
<keyword evidence="9" id="KW-0249">Electron transport</keyword>
<dbReference type="FunFam" id="1.10.760.10:FF:000011">
    <property type="entry name" value="Cytochrome c1, putative"/>
    <property type="match status" value="1"/>
</dbReference>
<evidence type="ECO:0000256" key="10">
    <source>
        <dbReference type="ARBA" id="ARBA00022989"/>
    </source>
</evidence>
<feature type="binding site" description="covalent" evidence="13">
    <location>
        <position position="65"/>
    </location>
    <ligand>
        <name>heme c</name>
        <dbReference type="ChEBI" id="CHEBI:61717"/>
    </ligand>
</feature>
<evidence type="ECO:0000256" key="3">
    <source>
        <dbReference type="ARBA" id="ARBA00016165"/>
    </source>
</evidence>
<dbReference type="Gene3D" id="1.20.5.100">
    <property type="entry name" value="Cytochrome c1, transmembrane anchor, C-terminal"/>
    <property type="match status" value="1"/>
</dbReference>
<dbReference type="GO" id="GO:0046872">
    <property type="term" value="F:metal ion binding"/>
    <property type="evidence" value="ECO:0007669"/>
    <property type="project" value="UniProtKB-KW"/>
</dbReference>
<dbReference type="SUPFAM" id="SSF46626">
    <property type="entry name" value="Cytochrome c"/>
    <property type="match status" value="1"/>
</dbReference>
<reference evidence="17" key="3">
    <citation type="submission" date="2018-03" db="EMBL/GenBank/DDBJ databases">
        <authorList>
            <person name="Keele B.F."/>
        </authorList>
    </citation>
    <scope>NUCLEOTIDE SEQUENCE [LARGE SCALE GENOMIC DNA]</scope>
    <source>
        <strain evidence="17">Gilliam</strain>
    </source>
</reference>
<keyword evidence="5 13" id="KW-0349">Heme</keyword>
<comment type="similarity">
    <text evidence="2">Belongs to the cytochrome c family.</text>
</comment>
<evidence type="ECO:0000256" key="12">
    <source>
        <dbReference type="ARBA" id="ARBA00023136"/>
    </source>
</evidence>
<evidence type="ECO:0000256" key="7">
    <source>
        <dbReference type="ARBA" id="ARBA00022692"/>
    </source>
</evidence>
<reference evidence="16 18" key="1">
    <citation type="submission" date="2015-02" db="EMBL/GenBank/DDBJ databases">
        <title>Genome Sequencing of Rickettsiales.</title>
        <authorList>
            <person name="Daugherty S.C."/>
            <person name="Su Q."/>
            <person name="Abolude K."/>
            <person name="Beier-Sexton M."/>
            <person name="Carlyon J.A."/>
            <person name="Carter R."/>
            <person name="Day N.P."/>
            <person name="Dumler S.J."/>
            <person name="Dyachenko V."/>
            <person name="Godinez A."/>
            <person name="Kurtti T.J."/>
            <person name="Lichay M."/>
            <person name="Mullins K.E."/>
            <person name="Ott S."/>
            <person name="Pappas-Brown V."/>
            <person name="Paris D.H."/>
            <person name="Patel P."/>
            <person name="Richards A.L."/>
            <person name="Sadzewicz L."/>
            <person name="Sears K."/>
            <person name="Seidman D."/>
            <person name="Sengamalay N."/>
            <person name="Stenos J."/>
            <person name="Tallon L.J."/>
            <person name="Vincent G."/>
            <person name="Fraser C.M."/>
            <person name="Munderloh U."/>
            <person name="Dunning-Hotopp J.C."/>
        </authorList>
    </citation>
    <scope>NUCLEOTIDE SEQUENCE [LARGE SCALE GENOMIC DNA]</scope>
    <source>
        <strain evidence="16 18">Gilliam</strain>
    </source>
</reference>
<dbReference type="PROSITE" id="PS51007">
    <property type="entry name" value="CYTC"/>
    <property type="match status" value="1"/>
</dbReference>
<evidence type="ECO:0000256" key="2">
    <source>
        <dbReference type="ARBA" id="ARBA00006488"/>
    </source>
</evidence>
<keyword evidence="17" id="KW-0560">Oxidoreductase</keyword>
<evidence type="ECO:0000256" key="9">
    <source>
        <dbReference type="ARBA" id="ARBA00022982"/>
    </source>
</evidence>
<dbReference type="EMBL" id="LANO01000012">
    <property type="protein sequence ID" value="KJV53095.1"/>
    <property type="molecule type" value="Genomic_DNA"/>
</dbReference>
<keyword evidence="12 14" id="KW-0472">Membrane</keyword>
<name>A0A0F3MBI4_ORITS</name>
<evidence type="ECO:0000256" key="1">
    <source>
        <dbReference type="ARBA" id="ARBA00004370"/>
    </source>
</evidence>
<keyword evidence="6" id="KW-0679">Respiratory chain</keyword>
<dbReference type="GO" id="GO:0020037">
    <property type="term" value="F:heme binding"/>
    <property type="evidence" value="ECO:0007669"/>
    <property type="project" value="InterPro"/>
</dbReference>
<dbReference type="PANTHER" id="PTHR10266:SF3">
    <property type="entry name" value="CYTOCHROME C1, HEME PROTEIN, MITOCHONDRIAL"/>
    <property type="match status" value="1"/>
</dbReference>
<keyword evidence="7 14" id="KW-0812">Transmembrane</keyword>
<keyword evidence="19" id="KW-1185">Reference proteome</keyword>
<dbReference type="AlphaFoldDB" id="A0A0F3MBI4"/>
<evidence type="ECO:0000256" key="8">
    <source>
        <dbReference type="ARBA" id="ARBA00022723"/>
    </source>
</evidence>
<accession>A0A0F3MBI4</accession>
<keyword evidence="11 13" id="KW-0408">Iron</keyword>
<organism evidence="16 18">
    <name type="scientific">Orientia tsutsugamushi str. Gilliam</name>
    <dbReference type="NCBI Taxonomy" id="1359184"/>
    <lineage>
        <taxon>Bacteria</taxon>
        <taxon>Pseudomonadati</taxon>
        <taxon>Pseudomonadota</taxon>
        <taxon>Alphaproteobacteria</taxon>
        <taxon>Rickettsiales</taxon>
        <taxon>Rickettsiaceae</taxon>
        <taxon>Rickettsieae</taxon>
        <taxon>Orientia</taxon>
    </lineage>
</organism>
<dbReference type="EMBL" id="LS398551">
    <property type="protein sequence ID" value="SPR04076.1"/>
    <property type="molecule type" value="Genomic_DNA"/>
</dbReference>
<comment type="subcellular location">
    <subcellularLocation>
        <location evidence="1">Membrane</location>
    </subcellularLocation>
</comment>
<reference evidence="19" key="2">
    <citation type="submission" date="2018-03" db="EMBL/GenBank/DDBJ databases">
        <authorList>
            <person name="Batty M. E."/>
            <person name="Batty M E."/>
        </authorList>
    </citation>
    <scope>NUCLEOTIDE SEQUENCE [LARGE SCALE GENOMIC DNA]</scope>
    <source>
        <strain evidence="19">Gilliam</strain>
    </source>
</reference>
<dbReference type="GO" id="GO:0016491">
    <property type="term" value="F:oxidoreductase activity"/>
    <property type="evidence" value="ECO:0007669"/>
    <property type="project" value="UniProtKB-KW"/>
</dbReference>
<dbReference type="PANTHER" id="PTHR10266">
    <property type="entry name" value="CYTOCHROME C1"/>
    <property type="match status" value="1"/>
</dbReference>
<evidence type="ECO:0000256" key="11">
    <source>
        <dbReference type="ARBA" id="ARBA00023004"/>
    </source>
</evidence>
<evidence type="ECO:0000313" key="17">
    <source>
        <dbReference type="EMBL" id="SPR04076.1"/>
    </source>
</evidence>
<gene>
    <name evidence="17" type="ORF">GILLIAM_00567</name>
    <name evidence="16" type="ORF">OTSGILL_1018</name>
</gene>
<feature type="binding site" description="covalent" evidence="13">
    <location>
        <position position="62"/>
    </location>
    <ligand>
        <name>heme c</name>
        <dbReference type="ChEBI" id="CHEBI:61717"/>
    </ligand>
</feature>
<dbReference type="Pfam" id="PF02167">
    <property type="entry name" value="Cytochrom_C1"/>
    <property type="match status" value="1"/>
</dbReference>
<feature type="binding site" description="covalent" evidence="13">
    <location>
        <position position="66"/>
    </location>
    <ligand>
        <name>heme c</name>
        <dbReference type="ChEBI" id="CHEBI:61717"/>
    </ligand>
</feature>
<evidence type="ECO:0000313" key="18">
    <source>
        <dbReference type="Proteomes" id="UP000033769"/>
    </source>
</evidence>
<dbReference type="Proteomes" id="UP000033769">
    <property type="component" value="Unassembled WGS sequence"/>
</dbReference>
<evidence type="ECO:0000256" key="4">
    <source>
        <dbReference type="ARBA" id="ARBA00022448"/>
    </source>
</evidence>
<evidence type="ECO:0000256" key="5">
    <source>
        <dbReference type="ARBA" id="ARBA00022617"/>
    </source>
</evidence>
<dbReference type="Proteomes" id="UP000244959">
    <property type="component" value="Chromosome I"/>
</dbReference>
<dbReference type="GO" id="GO:0009055">
    <property type="term" value="F:electron transfer activity"/>
    <property type="evidence" value="ECO:0007669"/>
    <property type="project" value="InterPro"/>
</dbReference>
<dbReference type="PRINTS" id="PR00603">
    <property type="entry name" value="CYTOCHROMEC1"/>
</dbReference>
<evidence type="ECO:0000256" key="6">
    <source>
        <dbReference type="ARBA" id="ARBA00022660"/>
    </source>
</evidence>
<feature type="binding site" description="covalent" evidence="13">
    <location>
        <position position="185"/>
    </location>
    <ligand>
        <name>heme c</name>
        <dbReference type="ChEBI" id="CHEBI:61717"/>
    </ligand>
</feature>
<dbReference type="PATRIC" id="fig|1359184.3.peg.270"/>
<evidence type="ECO:0000313" key="19">
    <source>
        <dbReference type="Proteomes" id="UP000244959"/>
    </source>
</evidence>
<evidence type="ECO:0000259" key="15">
    <source>
        <dbReference type="PROSITE" id="PS51007"/>
    </source>
</evidence>
<sequence>MQQIFKKISICLIILVMELIVVLSIQAEALPPKKLDWPFNGILGQLDVQAAQRGFKVYKEVCSACHSLKYVSYRNLADIGFSADEIKAIAREYNFQDGPNDQGEMFERSGLPSDQFYSPFPNDKAARAANNGSYPVDLSLIIKAREKGADYVYSLLTGYTAPPEEFKLEHGLYYNPYFSIQKIAMPPPLTDHQVSYSDGTNSSVEQMAKDIVVFLQWAAEPEMTHRKSMGLKVIIFLIIFSTIFYIAKERVWSNIKDKHKNTNL</sequence>
<feature type="transmembrane region" description="Helical" evidence="14">
    <location>
        <begin position="229"/>
        <end position="247"/>
    </location>
</feature>